<dbReference type="PANTHER" id="PTHR45677">
    <property type="entry name" value="GLUTAMATE DECARBOXYLASE-RELATED"/>
    <property type="match status" value="1"/>
</dbReference>
<organism evidence="7 8">
    <name type="scientific">Operophtera brumata</name>
    <name type="common">Winter moth</name>
    <name type="synonym">Phalaena brumata</name>
    <dbReference type="NCBI Taxonomy" id="104452"/>
    <lineage>
        <taxon>Eukaryota</taxon>
        <taxon>Metazoa</taxon>
        <taxon>Ecdysozoa</taxon>
        <taxon>Arthropoda</taxon>
        <taxon>Hexapoda</taxon>
        <taxon>Insecta</taxon>
        <taxon>Pterygota</taxon>
        <taxon>Neoptera</taxon>
        <taxon>Endopterygota</taxon>
        <taxon>Lepidoptera</taxon>
        <taxon>Glossata</taxon>
        <taxon>Ditrysia</taxon>
        <taxon>Geometroidea</taxon>
        <taxon>Geometridae</taxon>
        <taxon>Larentiinae</taxon>
        <taxon>Operophtera</taxon>
    </lineage>
</organism>
<dbReference type="SUPFAM" id="SSF53383">
    <property type="entry name" value="PLP-dependent transferases"/>
    <property type="match status" value="1"/>
</dbReference>
<evidence type="ECO:0000313" key="8">
    <source>
        <dbReference type="Proteomes" id="UP000037510"/>
    </source>
</evidence>
<feature type="non-terminal residue" evidence="7">
    <location>
        <position position="377"/>
    </location>
</feature>
<dbReference type="Pfam" id="PF00282">
    <property type="entry name" value="Pyridoxal_deC"/>
    <property type="match status" value="2"/>
</dbReference>
<dbReference type="Gene3D" id="3.40.640.10">
    <property type="entry name" value="Type I PLP-dependent aspartate aminotransferase-like (Major domain)"/>
    <property type="match status" value="3"/>
</dbReference>
<keyword evidence="3" id="KW-0210">Decarboxylase</keyword>
<dbReference type="AlphaFoldDB" id="A0A0L7L5I8"/>
<evidence type="ECO:0000256" key="1">
    <source>
        <dbReference type="ARBA" id="ARBA00001933"/>
    </source>
</evidence>
<name>A0A0L7L5I8_OPEBR</name>
<gene>
    <name evidence="7" type="ORF">OBRU01_15126</name>
</gene>
<comment type="similarity">
    <text evidence="2 6">Belongs to the group II decarboxylase family.</text>
</comment>
<dbReference type="Gene3D" id="3.90.1150.170">
    <property type="match status" value="1"/>
</dbReference>
<evidence type="ECO:0000256" key="5">
    <source>
        <dbReference type="ARBA" id="ARBA00023239"/>
    </source>
</evidence>
<dbReference type="STRING" id="104452.A0A0L7L5I8"/>
<dbReference type="InterPro" id="IPR015424">
    <property type="entry name" value="PyrdxlP-dep_Trfase"/>
</dbReference>
<dbReference type="EMBL" id="JTDY01002876">
    <property type="protein sequence ID" value="KOB70559.1"/>
    <property type="molecule type" value="Genomic_DNA"/>
</dbReference>
<dbReference type="GO" id="GO:0016831">
    <property type="term" value="F:carboxy-lyase activity"/>
    <property type="evidence" value="ECO:0007669"/>
    <property type="project" value="UniProtKB-KW"/>
</dbReference>
<sequence length="377" mass="42361">SPALLQPAVHRAGRDLAGRRVADGGCQHQHVHVRDSARLHPHGERGGSVSNLYAFLAARHHKFPEYKEKGLSSIRGHLVMFTSDQVPFFVNATSGTTVLGAFDPLVEIADICQKHDMWLHVDVSAHSLHCNTFSTSGTTVLGAFDPLSTGVSVRVLQAAWGGGLLFSKKYRHPRLTGIERADSVTWNPHKLMGTLLQCSTVHFKYEGILLSCNAMSAEYLFMTDKIYDERYDTGDKVIQCGRHNDIFKLWLQWRGKVIRCGRHNDIFKLWLQWRGKVTHLTLRHQRQGYPMPTTQRHIQAVAAMARQGNIPHATILVTRSSSADDTTTYSSCGCNGVARYLPKQLRDVCAKLKGRMMQSGTLMVGYQPDDRRPNFFR</sequence>
<keyword evidence="8" id="KW-1185">Reference proteome</keyword>
<dbReference type="GO" id="GO:0005737">
    <property type="term" value="C:cytoplasm"/>
    <property type="evidence" value="ECO:0007669"/>
    <property type="project" value="TreeGrafter"/>
</dbReference>
<evidence type="ECO:0000256" key="6">
    <source>
        <dbReference type="RuleBase" id="RU000382"/>
    </source>
</evidence>
<reference evidence="7 8" key="1">
    <citation type="journal article" date="2015" name="Genome Biol. Evol.">
        <title>The genome of winter moth (Operophtera brumata) provides a genomic perspective on sexual dimorphism and phenology.</title>
        <authorList>
            <person name="Derks M.F."/>
            <person name="Smit S."/>
            <person name="Salis L."/>
            <person name="Schijlen E."/>
            <person name="Bossers A."/>
            <person name="Mateman C."/>
            <person name="Pijl A.S."/>
            <person name="de Ridder D."/>
            <person name="Groenen M.A."/>
            <person name="Visser M.E."/>
            <person name="Megens H.J."/>
        </authorList>
    </citation>
    <scope>NUCLEOTIDE SEQUENCE [LARGE SCALE GENOMIC DNA]</scope>
    <source>
        <strain evidence="7">WM2013NL</strain>
        <tissue evidence="7">Head and thorax</tissue>
    </source>
</reference>
<dbReference type="InterPro" id="IPR021115">
    <property type="entry name" value="Pyridoxal-P_BS"/>
</dbReference>
<evidence type="ECO:0000256" key="3">
    <source>
        <dbReference type="ARBA" id="ARBA00022793"/>
    </source>
</evidence>
<keyword evidence="5 6" id="KW-0456">Lyase</keyword>
<comment type="cofactor">
    <cofactor evidence="1 6">
        <name>pyridoxal 5'-phosphate</name>
        <dbReference type="ChEBI" id="CHEBI:597326"/>
    </cofactor>
</comment>
<dbReference type="Proteomes" id="UP000037510">
    <property type="component" value="Unassembled WGS sequence"/>
</dbReference>
<dbReference type="InterPro" id="IPR015421">
    <property type="entry name" value="PyrdxlP-dep_Trfase_major"/>
</dbReference>
<dbReference type="GO" id="GO:0030170">
    <property type="term" value="F:pyridoxal phosphate binding"/>
    <property type="evidence" value="ECO:0007669"/>
    <property type="project" value="InterPro"/>
</dbReference>
<proteinExistence type="inferred from homology"/>
<dbReference type="GO" id="GO:0019752">
    <property type="term" value="P:carboxylic acid metabolic process"/>
    <property type="evidence" value="ECO:0007669"/>
    <property type="project" value="InterPro"/>
</dbReference>
<evidence type="ECO:0000313" key="7">
    <source>
        <dbReference type="EMBL" id="KOB70559.1"/>
    </source>
</evidence>
<comment type="caution">
    <text evidence="7">The sequence shown here is derived from an EMBL/GenBank/DDBJ whole genome shotgun (WGS) entry which is preliminary data.</text>
</comment>
<dbReference type="InterPro" id="IPR002129">
    <property type="entry name" value="PyrdxlP-dep_de-COase"/>
</dbReference>
<evidence type="ECO:0000256" key="2">
    <source>
        <dbReference type="ARBA" id="ARBA00009533"/>
    </source>
</evidence>
<evidence type="ECO:0000256" key="4">
    <source>
        <dbReference type="ARBA" id="ARBA00022898"/>
    </source>
</evidence>
<keyword evidence="4 6" id="KW-0663">Pyridoxal phosphate</keyword>
<dbReference type="PROSITE" id="PS00392">
    <property type="entry name" value="DDC_GAD_HDC_YDC"/>
    <property type="match status" value="1"/>
</dbReference>
<feature type="non-terminal residue" evidence="7">
    <location>
        <position position="1"/>
    </location>
</feature>
<accession>A0A0L7L5I8</accession>
<protein>
    <submittedName>
        <fullName evidence="7">Glutamate decarboxylase</fullName>
    </submittedName>
</protein>
<dbReference type="PANTHER" id="PTHR45677:SF10">
    <property type="entry name" value="GLUTAMATE DECARBOXYLASE"/>
    <property type="match status" value="1"/>
</dbReference>